<accession>A0A7J9CL16</accession>
<dbReference type="OrthoDB" id="1001125at2759"/>
<evidence type="ECO:0000313" key="2">
    <source>
        <dbReference type="EMBL" id="MBA0749213.1"/>
    </source>
</evidence>
<dbReference type="Proteomes" id="UP000593579">
    <property type="component" value="Unassembled WGS sequence"/>
</dbReference>
<reference evidence="2 3" key="1">
    <citation type="journal article" date="2019" name="Genome Biol. Evol.">
        <title>Insights into the evolution of the New World diploid cottons (Gossypium, subgenus Houzingenia) based on genome sequencing.</title>
        <authorList>
            <person name="Grover C.E."/>
            <person name="Arick M.A. 2nd"/>
            <person name="Thrash A."/>
            <person name="Conover J.L."/>
            <person name="Sanders W.S."/>
            <person name="Peterson D.G."/>
            <person name="Frelichowski J.E."/>
            <person name="Scheffler J.A."/>
            <person name="Scheffler B.E."/>
            <person name="Wendel J.F."/>
        </authorList>
    </citation>
    <scope>NUCLEOTIDE SEQUENCE [LARGE SCALE GENOMIC DNA]</scope>
    <source>
        <strain evidence="2">5</strain>
        <tissue evidence="2">Leaf</tissue>
    </source>
</reference>
<feature type="non-terminal residue" evidence="2">
    <location>
        <position position="175"/>
    </location>
</feature>
<keyword evidence="1" id="KW-0175">Coiled coil</keyword>
<keyword evidence="3" id="KW-1185">Reference proteome</keyword>
<comment type="caution">
    <text evidence="2">The sequence shown here is derived from an EMBL/GenBank/DDBJ whole genome shotgun (WGS) entry which is preliminary data.</text>
</comment>
<protein>
    <submittedName>
        <fullName evidence="2">Uncharacterized protein</fullName>
    </submittedName>
</protein>
<dbReference type="EMBL" id="JABEZY010000011">
    <property type="protein sequence ID" value="MBA0749213.1"/>
    <property type="molecule type" value="Genomic_DNA"/>
</dbReference>
<gene>
    <name evidence="2" type="ORF">Gogos_003162</name>
</gene>
<name>A0A7J9CL16_GOSGO</name>
<organism evidence="2 3">
    <name type="scientific">Gossypium gossypioides</name>
    <name type="common">Mexican cotton</name>
    <name type="synonym">Selera gossypioides</name>
    <dbReference type="NCBI Taxonomy" id="34282"/>
    <lineage>
        <taxon>Eukaryota</taxon>
        <taxon>Viridiplantae</taxon>
        <taxon>Streptophyta</taxon>
        <taxon>Embryophyta</taxon>
        <taxon>Tracheophyta</taxon>
        <taxon>Spermatophyta</taxon>
        <taxon>Magnoliopsida</taxon>
        <taxon>eudicotyledons</taxon>
        <taxon>Gunneridae</taxon>
        <taxon>Pentapetalae</taxon>
        <taxon>rosids</taxon>
        <taxon>malvids</taxon>
        <taxon>Malvales</taxon>
        <taxon>Malvaceae</taxon>
        <taxon>Malvoideae</taxon>
        <taxon>Gossypium</taxon>
    </lineage>
</organism>
<evidence type="ECO:0000313" key="3">
    <source>
        <dbReference type="Proteomes" id="UP000593579"/>
    </source>
</evidence>
<proteinExistence type="predicted"/>
<evidence type="ECO:0000256" key="1">
    <source>
        <dbReference type="SAM" id="Coils"/>
    </source>
</evidence>
<feature type="coiled-coil region" evidence="1">
    <location>
        <begin position="57"/>
        <end position="84"/>
    </location>
</feature>
<sequence length="175" mass="20024">MTKGVDDHIELRETCGGRKANKSRGMLSALEGRLSKLEGSMMISNLDAMKGVFNTIVNNLIEKADALEAMVTAWKEQIGELKGELIVYKVALGNRMLASAPKQCKMNFPKLNEFKETRSTRDVDNFLGEWHCMPIDEKRGDTTFGTWEEFQKDELVLQISNLSEKEEFYYFEDRL</sequence>
<dbReference type="AlphaFoldDB" id="A0A7J9CL16"/>